<accession>A0A553IHW1</accession>
<evidence type="ECO:0000313" key="3">
    <source>
        <dbReference type="Proteomes" id="UP000315938"/>
    </source>
</evidence>
<feature type="transmembrane region" description="Helical" evidence="1">
    <location>
        <begin position="48"/>
        <end position="74"/>
    </location>
</feature>
<dbReference type="EMBL" id="VKID01000001">
    <property type="protein sequence ID" value="TRX99785.1"/>
    <property type="molecule type" value="Genomic_DNA"/>
</dbReference>
<gene>
    <name evidence="2" type="ORF">FNV44_01740</name>
</gene>
<keyword evidence="1" id="KW-0472">Membrane</keyword>
<reference evidence="2 3" key="1">
    <citation type="submission" date="2019-07" db="EMBL/GenBank/DDBJ databases">
        <title>Genome sequence of Acholeplasma laidlawii strain with increased resistance to erythromycin.</title>
        <authorList>
            <person name="Medvedeva E.S."/>
            <person name="Baranova N.B."/>
            <person name="Siniagina M.N."/>
            <person name="Mouzykantov A."/>
            <person name="Chernova O.A."/>
            <person name="Chernov V.M."/>
        </authorList>
    </citation>
    <scope>NUCLEOTIDE SEQUENCE [LARGE SCALE GENOMIC DNA]</scope>
    <source>
        <strain evidence="2 3">PG8REry</strain>
    </source>
</reference>
<evidence type="ECO:0000256" key="1">
    <source>
        <dbReference type="SAM" id="Phobius"/>
    </source>
</evidence>
<comment type="caution">
    <text evidence="2">The sequence shown here is derived from an EMBL/GenBank/DDBJ whole genome shotgun (WGS) entry which is preliminary data.</text>
</comment>
<dbReference type="GeneID" id="41338932"/>
<protein>
    <recommendedName>
        <fullName evidence="4">ABC-type transport system, permease component</fullName>
    </recommendedName>
</protein>
<evidence type="ECO:0008006" key="4">
    <source>
        <dbReference type="Google" id="ProtNLM"/>
    </source>
</evidence>
<dbReference type="RefSeq" id="WP_012242719.1">
    <property type="nucleotide sequence ID" value="NZ_JACAOE010000001.1"/>
</dbReference>
<keyword evidence="1" id="KW-1133">Transmembrane helix</keyword>
<feature type="transmembrane region" description="Helical" evidence="1">
    <location>
        <begin position="95"/>
        <end position="117"/>
    </location>
</feature>
<proteinExistence type="predicted"/>
<feature type="transmembrane region" description="Helical" evidence="1">
    <location>
        <begin position="20"/>
        <end position="42"/>
    </location>
</feature>
<organism evidence="2 3">
    <name type="scientific">Acholeplasma laidlawii</name>
    <dbReference type="NCBI Taxonomy" id="2148"/>
    <lineage>
        <taxon>Bacteria</taxon>
        <taxon>Bacillati</taxon>
        <taxon>Mycoplasmatota</taxon>
        <taxon>Mollicutes</taxon>
        <taxon>Acholeplasmatales</taxon>
        <taxon>Acholeplasmataceae</taxon>
        <taxon>Acholeplasma</taxon>
    </lineage>
</organism>
<dbReference type="AlphaFoldDB" id="A0A553IHW1"/>
<feature type="transmembrane region" description="Helical" evidence="1">
    <location>
        <begin position="210"/>
        <end position="228"/>
    </location>
</feature>
<sequence>MMFKRILLHELKGILRDKMYMFFMLYPLILVLVSLWLVPFIKDNASELAANIVVLVFIMMTAFIYGAVTGFTLLDDQDDQVLYSLRITPIKVSNYILIKLGISYLFGLSATLLVIFITNFLDASILDVFLIAILSSLQAPIVALLVNAFASNKVEGFVVMKVSGLILLIPVASIFITNWTELLLGIVPGFWVARMISMSLIPSEYLLNTYYYFAIGISVNLLFIALLYKKYTKRIGL</sequence>
<keyword evidence="1" id="KW-0812">Transmembrane</keyword>
<dbReference type="Proteomes" id="UP000315938">
    <property type="component" value="Unassembled WGS sequence"/>
</dbReference>
<feature type="transmembrane region" description="Helical" evidence="1">
    <location>
        <begin position="162"/>
        <end position="190"/>
    </location>
</feature>
<evidence type="ECO:0000313" key="2">
    <source>
        <dbReference type="EMBL" id="TRX99785.1"/>
    </source>
</evidence>
<feature type="transmembrane region" description="Helical" evidence="1">
    <location>
        <begin position="129"/>
        <end position="150"/>
    </location>
</feature>
<name>A0A553IHW1_ACHLA</name>